<dbReference type="InterPro" id="IPR041690">
    <property type="entry name" value="Cadherin_5"/>
</dbReference>
<gene>
    <name evidence="2" type="primary">cya_8</name>
    <name evidence="2" type="ORF">MBUL_01485</name>
</gene>
<evidence type="ECO:0000313" key="2">
    <source>
        <dbReference type="EMBL" id="CAA2102044.1"/>
    </source>
</evidence>
<dbReference type="NCBIfam" id="NF012211">
    <property type="entry name" value="tand_rpt_95"/>
    <property type="match status" value="6"/>
</dbReference>
<evidence type="ECO:0000259" key="1">
    <source>
        <dbReference type="Pfam" id="PF17892"/>
    </source>
</evidence>
<dbReference type="Gene3D" id="2.150.10.10">
    <property type="entry name" value="Serralysin-like metalloprotease, C-terminal"/>
    <property type="match status" value="5"/>
</dbReference>
<proteinExistence type="predicted"/>
<feature type="domain" description="Cadherin-like" evidence="1">
    <location>
        <begin position="1387"/>
        <end position="1481"/>
    </location>
</feature>
<dbReference type="NCBIfam" id="TIGR02608">
    <property type="entry name" value="delta_60_rpt"/>
    <property type="match status" value="21"/>
</dbReference>
<dbReference type="Pfam" id="PF17963">
    <property type="entry name" value="Big_9"/>
    <property type="match status" value="1"/>
</dbReference>
<dbReference type="InterPro" id="IPR013431">
    <property type="entry name" value="Delta_60_rpt"/>
</dbReference>
<protein>
    <submittedName>
        <fullName evidence="2">Bifunctional hemolysin/adenylate cyclase</fullName>
    </submittedName>
</protein>
<dbReference type="EMBL" id="LR743504">
    <property type="protein sequence ID" value="CAA2102044.1"/>
    <property type="molecule type" value="Genomic_DNA"/>
</dbReference>
<dbReference type="InterPro" id="IPR011043">
    <property type="entry name" value="Gal_Oxase/kelch_b-propeller"/>
</dbReference>
<reference evidence="2" key="1">
    <citation type="submission" date="2019-12" db="EMBL/GenBank/DDBJ databases">
        <authorList>
            <person name="Cremers G."/>
        </authorList>
    </citation>
    <scope>NUCLEOTIDE SEQUENCE</scope>
    <source>
        <strain evidence="2">Mbul1</strain>
    </source>
</reference>
<feature type="domain" description="Cadherin-like" evidence="1">
    <location>
        <begin position="1485"/>
        <end position="1578"/>
    </location>
</feature>
<dbReference type="Pfam" id="PF00353">
    <property type="entry name" value="HemolysinCabind"/>
    <property type="match status" value="5"/>
</dbReference>
<feature type="domain" description="Cadherin-like" evidence="1">
    <location>
        <begin position="1582"/>
        <end position="1675"/>
    </location>
</feature>
<dbReference type="GO" id="GO:0005509">
    <property type="term" value="F:calcium ion binding"/>
    <property type="evidence" value="ECO:0007669"/>
    <property type="project" value="InterPro"/>
</dbReference>
<feature type="domain" description="Cadherin-like" evidence="1">
    <location>
        <begin position="2273"/>
        <end position="2366"/>
    </location>
</feature>
<sequence length="3045" mass="302785">MALGNQMLQPVLSGTQSALAVGTEDEVYTITKAQLLENWSDPDGEDLSVTGLTASRGTVAANPDGSYTISQIADANGLITLNYSVSDGTTAPVPAIRTFTLAAVNDAPSFNGVGTGLVLTPVGTGTSNDFARSVTVQADGKIIVAGQGSGSGGNDFAVVRYNPDGSLDATFGTGGKVLTPVSTGTSNDFGQSVTVQADGKILVSGRGESSTGGYDFAVVRYNADGSLDTGFGTGGTGKVLTPIGAGTSTDVGYSVTVQADGKIVVAGQGAGSTTDVDFAVVRYNADGSLDTGFGSGGTGKVLTPIGAGTSTDVGYSVTVQADGKIVVAGYGGGGGSDFAVVRYNADGSLDTGFGTDGTGKILTPVSAGTSNDFGQSVTVQADGKIVVAGYGSGSGGIDFAVVRYNADGTLDTGFGPDGTGKILTPISAGTSTDYGYSVTVQADGKIVVAGQGSGSGGNDFAVVRYNADGSLDTGFGPDGTGKILTPISTGTSTDVGQSVTVQADGKIVVAGFGQGSGSGYDFAVVRYNADGSLDTTFNLQSSLGGTVAFTENGSFVRLDTDVTLSDPDLDALHGGLGDYAGATLTLARQGGADASDAFGFDAQVFTVSGNDLRDTNGAVFATFTDTAGTLTVTFTGTEVATSALADAVARAVTYANTSDTPPSAVTLAWTFSDGNVGAQGPDGAATTTGTTTVTITPVNDAPLLTGSPATLVAGTEDTAFTVTEAQLLQGFADPEGTALVLSGLSVDHGTIVSDGAGGYTVTPAADYNGPIVISYSVGDGSASIPATLSTVIAPVNEAPSFNGVGTGKVLTPVGTGTSNDMARSVVVQADGKIVVAGIGQGSDGPPDFALVRYNTDGSLDTSFGPNGTGKILTPVGNTSNDQGYSVTLQADGKIVVAGQGTSSGTSDDFAVVRYNADGSLDTSFGTAGTGKILTPVGTGTSNDTGTSVTVQADGKVLVAGYGNGSGGTDFAVVRYNTDGTLDTGFGTAGKVLTPVSTGTTSDFAYSVTVQANGKILLTGYGMGSGTSNDIALVRYNTDGSLDTGFGTGGKILTPVGTGTSNDVGQSVTVQADGRILVAGYGQGSGTSFDVALVRYNVDGSLDTSFGTGGKILTPVGTGTSLDAGTSVTVQADGKIVVAGYGTGTGGQDFAMVRYNTDGSLDTNFGPDGTGKITTPVSTGTAGDAGQSVTVQADGKIVVVGYGAGNGTSNDFAVVRYNADGSLDTTFNAPSTLGGTVAFTENGSFVRLDTDVTLSDPDLDALHGGLGDYAGATLTLARQGGADASDAFGFDAQGFTVSGNDLRDTNGAVFATFTDTAGTLTVTFTGTEVATSDLADAVARAVTYANTSDTPPSAVTLAWTFSDGNVGAQGPDGAATATGTTTVTITPVNDAPLLTGSPATLLAGTEDTAFTVTEAQLLQGFADPEGTALVLSGLSVDHGTIVSDGAGGYTVTPAADYNGPIVISYSVGDGSASIPATLSTTLEAANDAPRLTGTQATLLAGTEDTAFTVTEAQLLQGFADPEGTALVLSGLSVDHGTIVSDGAGGYTVTPAADYNGPIVISYSVEDGSASIPATLSTTLEAANDAPRLTGTQATLLAGTEDTAFTVTAAELLQGFVDPEGTALVLSGLSVDHGTIVSDGTGGYTVTPDANYSGQITISYSVGDGTTSIPATLSTTLATVNDAPSFFGAGTGKVLIPVGADGSTDLGRSVTVQADGKIVVAGYGSGSGGIDFAVVRYNADGSLDTGFGPDGTGKILTPVSAGTSTDQGYSVTVQADGKIVVAGYGFGSGTGQDFALVRYNADGSLDTGFGPDGTGKILTPVGTGTSSDIAYSVTVQADGKIVVAGYGVGSGTGQDFAVVRYTVDGSLDTSFGPDGTGKILTPVGTGTSGDLAYSVTVQSDGKIVVMGYGDGSETALDFAVARYNANGTLDTSFGSGGKILTPVGADGSLDRALSGRVQSDGKIIVVGYGEGGGTGYDFAVVRYNADGSLDTSFGSGGKILTPISTGSSTDIANSVTVQADGKIVVAGQGQGSGGNDFAVVRYNANGSLDTTFGPDGTGKIVTPVAAGMGADVAYSVTIQADGKIVVAGTSQGTDTGSDFAVVRYNADGSLDTTFNLQSSLGGTVAFTENGSFVRLDSDVTLSDAELYALHGGLGDYAGATLTLARQGGAEASDTFGFDAQGFTVSGNSLLDTNGAAFATFTDTAGTLTVTFTGTEVATSALADAVARAVTYANTSDTPASSVTLAWTLSDGNAGAQGPDGAATTTGTTTVTITPVNDAPLLTGTQATLVAGREDAAYTGRLSDLLKGFTDTDSATLAVTNLRADHGTVTITGGTFTLTPDADYHGPVTLSYDVGDGTDVTAATRALTLASVNDAPAVTDDTIEVVQRSSVVSGVLGNDIDTDGGTLTITAIRAVTAGTARTDVDGATVIAGRYGTLTLQGNGSYTYEANAEGRVAVGASVVDDFLYTLSDGQGAAGSAHLRVTVTGSNQGDPGNNIFLLTGPGTRASGYDGDDTYIVDDAGDRVVEATGGGIDTVKTSVSYTLAAGQEIETLRTTSEAGTTAINLTGNAFDNKLVGNDGDNVLNGGEGADQLYGSAGDDTYIVDYAGDRVVEAADGGTDTVKTSVTYTLAAGQEIETLRTTNAAGTVAIKLTGNAFDNKLVGNDGDNVLNGGEGADQLYGGAGNDTYIVDEAGDRVFEAADGGTDTVRTSVTYTLAAGQEIETLRTTSDAGTVAIKLTGNAFDNKLVGNDGDNVLNGGGGADQLYGSAGDDTYIIDEAGDRAFEATGGGADSVKTSVTYRLAAGQEIETLRTTSDASTVAINLTGNEFDNKLVGNDGDNVLNGGEGADQLYGSAGDDTYIVDYAGDRVVEAADGGTDTVKTSVSYTLLAGQEVETLRTTSGVGMASIDLTGNALANKLVGNDGDNVLNGGAGADVIYGRDGSDTFVFSSNLDSANVDRLVDFSVPEDTIQLARAVFGALATGQLAEAAFKDLGNAGAVVDASDRILYDHKTGALSYDADGNGTASTAVQFAVIGTKETLTYLDFLVA</sequence>
<dbReference type="PANTHER" id="PTHR42754:SF1">
    <property type="entry name" value="LIPOPROTEIN"/>
    <property type="match status" value="1"/>
</dbReference>
<dbReference type="Gene3D" id="2.80.10.50">
    <property type="match status" value="11"/>
</dbReference>
<dbReference type="PRINTS" id="PR00313">
    <property type="entry name" value="CABNDNGRPT"/>
</dbReference>
<dbReference type="Pfam" id="PF17892">
    <property type="entry name" value="Cadherin_5"/>
    <property type="match status" value="6"/>
</dbReference>
<dbReference type="InterPro" id="IPR011049">
    <property type="entry name" value="Serralysin-like_metalloprot_C"/>
</dbReference>
<dbReference type="Pfam" id="PF17164">
    <property type="entry name" value="DUF5122"/>
    <property type="match status" value="21"/>
</dbReference>
<dbReference type="SUPFAM" id="SSF51120">
    <property type="entry name" value="beta-Roll"/>
    <property type="match status" value="3"/>
</dbReference>
<dbReference type="SUPFAM" id="SSF75011">
    <property type="entry name" value="3-carboxy-cis,cis-mucoante lactonizing enzyme"/>
    <property type="match status" value="1"/>
</dbReference>
<dbReference type="SUPFAM" id="SSF101898">
    <property type="entry name" value="NHL repeat"/>
    <property type="match status" value="2"/>
</dbReference>
<accession>A0A679IT38</accession>
<dbReference type="InterPro" id="IPR001343">
    <property type="entry name" value="Hemolysn_Ca-bd"/>
</dbReference>
<dbReference type="SUPFAM" id="SSF50965">
    <property type="entry name" value="Galactose oxidase, central domain"/>
    <property type="match status" value="2"/>
</dbReference>
<dbReference type="PANTHER" id="PTHR42754">
    <property type="entry name" value="ENDOGLUCANASE"/>
    <property type="match status" value="1"/>
</dbReference>
<feature type="domain" description="Cadherin-like" evidence="1">
    <location>
        <begin position="698"/>
        <end position="792"/>
    </location>
</feature>
<organism evidence="2">
    <name type="scientific">Methylobacterium bullatum</name>
    <dbReference type="NCBI Taxonomy" id="570505"/>
    <lineage>
        <taxon>Bacteria</taxon>
        <taxon>Pseudomonadati</taxon>
        <taxon>Pseudomonadota</taxon>
        <taxon>Alphaproteobacteria</taxon>
        <taxon>Hyphomicrobiales</taxon>
        <taxon>Methylobacteriaceae</taxon>
        <taxon>Methylobacterium</taxon>
    </lineage>
</organism>
<feature type="domain" description="Cadherin-like" evidence="1">
    <location>
        <begin position="13"/>
        <end position="100"/>
    </location>
</feature>
<dbReference type="Gene3D" id="2.60.40.3440">
    <property type="match status" value="1"/>
</dbReference>
<name>A0A679IT38_9HYPH</name>